<feature type="transmembrane region" description="Helical" evidence="4">
    <location>
        <begin position="51"/>
        <end position="70"/>
    </location>
</feature>
<keyword evidence="4" id="KW-0472">Membrane</keyword>
<dbReference type="Pfam" id="PF07730">
    <property type="entry name" value="HisKA_3"/>
    <property type="match status" value="1"/>
</dbReference>
<feature type="transmembrane region" description="Helical" evidence="4">
    <location>
        <begin position="18"/>
        <end position="39"/>
    </location>
</feature>
<feature type="transmembrane region" description="Helical" evidence="4">
    <location>
        <begin position="76"/>
        <end position="95"/>
    </location>
</feature>
<evidence type="ECO:0000313" key="6">
    <source>
        <dbReference type="EMBL" id="TCJ89899.1"/>
    </source>
</evidence>
<evidence type="ECO:0000256" key="3">
    <source>
        <dbReference type="ARBA" id="ARBA00023012"/>
    </source>
</evidence>
<evidence type="ECO:0000256" key="4">
    <source>
        <dbReference type="SAM" id="Phobius"/>
    </source>
</evidence>
<evidence type="ECO:0000313" key="7">
    <source>
        <dbReference type="Proteomes" id="UP000294856"/>
    </source>
</evidence>
<dbReference type="CDD" id="cd16917">
    <property type="entry name" value="HATPase_UhpB-NarQ-NarX-like"/>
    <property type="match status" value="1"/>
</dbReference>
<dbReference type="GO" id="GO:0046983">
    <property type="term" value="F:protein dimerization activity"/>
    <property type="evidence" value="ECO:0007669"/>
    <property type="project" value="InterPro"/>
</dbReference>
<keyword evidence="4" id="KW-1133">Transmembrane helix</keyword>
<dbReference type="EMBL" id="SMFR01000008">
    <property type="protein sequence ID" value="TCJ89899.1"/>
    <property type="molecule type" value="Genomic_DNA"/>
</dbReference>
<dbReference type="GO" id="GO:0016020">
    <property type="term" value="C:membrane"/>
    <property type="evidence" value="ECO:0007669"/>
    <property type="project" value="InterPro"/>
</dbReference>
<evidence type="ECO:0000256" key="2">
    <source>
        <dbReference type="ARBA" id="ARBA00022777"/>
    </source>
</evidence>
<reference evidence="6 7" key="1">
    <citation type="submission" date="2019-03" db="EMBL/GenBank/DDBJ databases">
        <title>Genomic Encyclopedia of Type Strains, Phase IV (KMG-IV): sequencing the most valuable type-strain genomes for metagenomic binning, comparative biology and taxonomic classification.</title>
        <authorList>
            <person name="Goeker M."/>
        </authorList>
    </citation>
    <scope>NUCLEOTIDE SEQUENCE [LARGE SCALE GENOMIC DNA]</scope>
    <source>
        <strain evidence="6 7">DSM 44684</strain>
    </source>
</reference>
<dbReference type="SUPFAM" id="SSF55874">
    <property type="entry name" value="ATPase domain of HSP90 chaperone/DNA topoisomerase II/histidine kinase"/>
    <property type="match status" value="1"/>
</dbReference>
<protein>
    <submittedName>
        <fullName evidence="6">Two-component system sensor histidine kinase DesK</fullName>
    </submittedName>
</protein>
<sequence length="389" mass="40751">MKREFSCGPGRRDGDAPVVARTVVIAVLTGFCILELLEIGAQIRSPVDRGFCVLFTAGVMALQIGLFGRLETPPRLPVAVWALAAEAMLTYLPILRFHTVYAGMPGFLAGSLMLALPLSIGAAGFAVVVTSVALLQCDSTTTAYDIAHTTVSTAAIGGVVFGLTRLAGLVVVVANGRAVATAAAVAAERTRFSQDLHDLFGYRLTAIMLKAELSQRLVHGDPPGAHAELGEIIDITQQTVIDVRAVARGRHGLSLEVEAAGLASTLVAADIEADIDIDIDIATLPDHVSSVLAIVLREAVTNMLRHSTARHCLLRIGADDDGVELSLSNDGLATDRGDWPGDGSGLVNLEGRLATIGGQLTWGMKAAGRFKIDAFVPLPIALPLESNVA</sequence>
<feature type="transmembrane region" description="Helical" evidence="4">
    <location>
        <begin position="107"/>
        <end position="135"/>
    </location>
</feature>
<dbReference type="PANTHER" id="PTHR24421">
    <property type="entry name" value="NITRATE/NITRITE SENSOR PROTEIN NARX-RELATED"/>
    <property type="match status" value="1"/>
</dbReference>
<comment type="caution">
    <text evidence="6">The sequence shown here is derived from an EMBL/GenBank/DDBJ whole genome shotgun (WGS) entry which is preliminary data.</text>
</comment>
<accession>A0A4R1FB27</accession>
<evidence type="ECO:0000259" key="5">
    <source>
        <dbReference type="Pfam" id="PF07730"/>
    </source>
</evidence>
<dbReference type="InterPro" id="IPR011712">
    <property type="entry name" value="Sig_transdc_His_kin_sub3_dim/P"/>
</dbReference>
<dbReference type="InterPro" id="IPR050482">
    <property type="entry name" value="Sensor_HK_TwoCompSys"/>
</dbReference>
<feature type="domain" description="Signal transduction histidine kinase subgroup 3 dimerisation and phosphoacceptor" evidence="5">
    <location>
        <begin position="188"/>
        <end position="248"/>
    </location>
</feature>
<dbReference type="RefSeq" id="WP_067458204.1">
    <property type="nucleotide sequence ID" value="NZ_SMFR01000008.1"/>
</dbReference>
<dbReference type="Gene3D" id="1.20.5.1930">
    <property type="match status" value="1"/>
</dbReference>
<keyword evidence="4" id="KW-0812">Transmembrane</keyword>
<keyword evidence="7" id="KW-1185">Reference proteome</keyword>
<keyword evidence="1" id="KW-0808">Transferase</keyword>
<gene>
    <name evidence="6" type="ORF">DFR71_6188</name>
</gene>
<keyword evidence="2 6" id="KW-0418">Kinase</keyword>
<organism evidence="6 7">
    <name type="scientific">Nocardia alba</name>
    <dbReference type="NCBI Taxonomy" id="225051"/>
    <lineage>
        <taxon>Bacteria</taxon>
        <taxon>Bacillati</taxon>
        <taxon>Actinomycetota</taxon>
        <taxon>Actinomycetes</taxon>
        <taxon>Mycobacteriales</taxon>
        <taxon>Nocardiaceae</taxon>
        <taxon>Nocardia</taxon>
    </lineage>
</organism>
<dbReference type="GO" id="GO:0000155">
    <property type="term" value="F:phosphorelay sensor kinase activity"/>
    <property type="evidence" value="ECO:0007669"/>
    <property type="project" value="InterPro"/>
</dbReference>
<evidence type="ECO:0000256" key="1">
    <source>
        <dbReference type="ARBA" id="ARBA00022679"/>
    </source>
</evidence>
<dbReference type="STRING" id="1210063.GCA_001612665_05769"/>
<dbReference type="PANTHER" id="PTHR24421:SF63">
    <property type="entry name" value="SENSOR HISTIDINE KINASE DESK"/>
    <property type="match status" value="1"/>
</dbReference>
<name>A0A4R1FB27_9NOCA</name>
<keyword evidence="3" id="KW-0902">Two-component regulatory system</keyword>
<dbReference type="AlphaFoldDB" id="A0A4R1FB27"/>
<dbReference type="Proteomes" id="UP000294856">
    <property type="component" value="Unassembled WGS sequence"/>
</dbReference>
<proteinExistence type="predicted"/>
<dbReference type="InterPro" id="IPR036890">
    <property type="entry name" value="HATPase_C_sf"/>
</dbReference>
<dbReference type="Gene3D" id="3.30.565.10">
    <property type="entry name" value="Histidine kinase-like ATPase, C-terminal domain"/>
    <property type="match status" value="1"/>
</dbReference>